<evidence type="ECO:0000256" key="3">
    <source>
        <dbReference type="ARBA" id="ARBA00004721"/>
    </source>
</evidence>
<feature type="binding site" description="axial binding residue" evidence="13">
    <location>
        <position position="447"/>
    </location>
    <ligand>
        <name>heme</name>
        <dbReference type="ChEBI" id="CHEBI:30413"/>
    </ligand>
    <ligandPart>
        <name>Fe</name>
        <dbReference type="ChEBI" id="CHEBI:18248"/>
    </ligandPart>
</feature>
<keyword evidence="17" id="KW-1185">Reference proteome</keyword>
<dbReference type="PANTHER" id="PTHR24305">
    <property type="entry name" value="CYTOCHROME P450"/>
    <property type="match status" value="1"/>
</dbReference>
<evidence type="ECO:0000256" key="7">
    <source>
        <dbReference type="ARBA" id="ARBA00022723"/>
    </source>
</evidence>
<dbReference type="InterPro" id="IPR002403">
    <property type="entry name" value="Cyt_P450_E_grp-IV"/>
</dbReference>
<comment type="cofactor">
    <cofactor evidence="1 13">
        <name>heme</name>
        <dbReference type="ChEBI" id="CHEBI:30413"/>
    </cofactor>
</comment>
<evidence type="ECO:0000256" key="14">
    <source>
        <dbReference type="RuleBase" id="RU000461"/>
    </source>
</evidence>
<evidence type="ECO:0000256" key="12">
    <source>
        <dbReference type="ARBA" id="ARBA00023136"/>
    </source>
</evidence>
<comment type="pathway">
    <text evidence="3">Secondary metabolite biosynthesis; terpenoid biosynthesis.</text>
</comment>
<gene>
    <name evidence="16" type="ORF">VNI00_005473</name>
</gene>
<dbReference type="GO" id="GO:0016705">
    <property type="term" value="F:oxidoreductase activity, acting on paired donors, with incorporation or reduction of molecular oxygen"/>
    <property type="evidence" value="ECO:0007669"/>
    <property type="project" value="InterPro"/>
</dbReference>
<evidence type="ECO:0000256" key="10">
    <source>
        <dbReference type="ARBA" id="ARBA00023004"/>
    </source>
</evidence>
<dbReference type="SUPFAM" id="SSF48264">
    <property type="entry name" value="Cytochrome P450"/>
    <property type="match status" value="1"/>
</dbReference>
<evidence type="ECO:0000313" key="16">
    <source>
        <dbReference type="EMBL" id="KAK7050041.1"/>
    </source>
</evidence>
<dbReference type="PANTHER" id="PTHR24305:SF166">
    <property type="entry name" value="CYTOCHROME P450 12A4, MITOCHONDRIAL-RELATED"/>
    <property type="match status" value="1"/>
</dbReference>
<feature type="transmembrane region" description="Helical" evidence="15">
    <location>
        <begin position="6"/>
        <end position="23"/>
    </location>
</feature>
<evidence type="ECO:0000313" key="17">
    <source>
        <dbReference type="Proteomes" id="UP001383192"/>
    </source>
</evidence>
<keyword evidence="11 14" id="KW-0503">Monooxygenase</keyword>
<evidence type="ECO:0000256" key="15">
    <source>
        <dbReference type="SAM" id="Phobius"/>
    </source>
</evidence>
<keyword evidence="8 15" id="KW-1133">Transmembrane helix</keyword>
<dbReference type="InterPro" id="IPR017972">
    <property type="entry name" value="Cyt_P450_CS"/>
</dbReference>
<dbReference type="Pfam" id="PF00067">
    <property type="entry name" value="p450"/>
    <property type="match status" value="1"/>
</dbReference>
<dbReference type="CDD" id="cd11062">
    <property type="entry name" value="CYP58-like"/>
    <property type="match status" value="1"/>
</dbReference>
<reference evidence="16 17" key="1">
    <citation type="submission" date="2024-01" db="EMBL/GenBank/DDBJ databases">
        <title>A draft genome for a cacao thread blight-causing isolate of Paramarasmius palmivorus.</title>
        <authorList>
            <person name="Baruah I.K."/>
            <person name="Bukari Y."/>
            <person name="Amoako-Attah I."/>
            <person name="Meinhardt L.W."/>
            <person name="Bailey B.A."/>
            <person name="Cohen S.P."/>
        </authorList>
    </citation>
    <scope>NUCLEOTIDE SEQUENCE [LARGE SCALE GENOMIC DNA]</scope>
    <source>
        <strain evidence="16 17">GH-12</strain>
    </source>
</reference>
<proteinExistence type="inferred from homology"/>
<comment type="caution">
    <text evidence="16">The sequence shown here is derived from an EMBL/GenBank/DDBJ whole genome shotgun (WGS) entry which is preliminary data.</text>
</comment>
<evidence type="ECO:0000256" key="11">
    <source>
        <dbReference type="ARBA" id="ARBA00023033"/>
    </source>
</evidence>
<keyword evidence="12 15" id="KW-0472">Membrane</keyword>
<dbReference type="GO" id="GO:0004497">
    <property type="term" value="F:monooxygenase activity"/>
    <property type="evidence" value="ECO:0007669"/>
    <property type="project" value="UniProtKB-KW"/>
</dbReference>
<dbReference type="GO" id="GO:0020037">
    <property type="term" value="F:heme binding"/>
    <property type="evidence" value="ECO:0007669"/>
    <property type="project" value="InterPro"/>
</dbReference>
<name>A0AAW0DFF9_9AGAR</name>
<evidence type="ECO:0000256" key="5">
    <source>
        <dbReference type="ARBA" id="ARBA00022617"/>
    </source>
</evidence>
<evidence type="ECO:0000256" key="6">
    <source>
        <dbReference type="ARBA" id="ARBA00022692"/>
    </source>
</evidence>
<keyword evidence="6 15" id="KW-0812">Transmembrane</keyword>
<dbReference type="AlphaFoldDB" id="A0AAW0DFF9"/>
<evidence type="ECO:0008006" key="18">
    <source>
        <dbReference type="Google" id="ProtNLM"/>
    </source>
</evidence>
<keyword evidence="5 13" id="KW-0349">Heme</keyword>
<keyword evidence="7 13" id="KW-0479">Metal-binding</keyword>
<evidence type="ECO:0000256" key="4">
    <source>
        <dbReference type="ARBA" id="ARBA00010617"/>
    </source>
</evidence>
<accession>A0AAW0DFF9</accession>
<evidence type="ECO:0000256" key="1">
    <source>
        <dbReference type="ARBA" id="ARBA00001971"/>
    </source>
</evidence>
<keyword evidence="10 13" id="KW-0408">Iron</keyword>
<evidence type="ECO:0000256" key="9">
    <source>
        <dbReference type="ARBA" id="ARBA00023002"/>
    </source>
</evidence>
<dbReference type="InterPro" id="IPR036396">
    <property type="entry name" value="Cyt_P450_sf"/>
</dbReference>
<dbReference type="Gene3D" id="1.10.630.10">
    <property type="entry name" value="Cytochrome P450"/>
    <property type="match status" value="1"/>
</dbReference>
<evidence type="ECO:0000256" key="2">
    <source>
        <dbReference type="ARBA" id="ARBA00004370"/>
    </source>
</evidence>
<dbReference type="InterPro" id="IPR001128">
    <property type="entry name" value="Cyt_P450"/>
</dbReference>
<dbReference type="PROSITE" id="PS00086">
    <property type="entry name" value="CYTOCHROME_P450"/>
    <property type="match status" value="1"/>
</dbReference>
<dbReference type="GO" id="GO:0016020">
    <property type="term" value="C:membrane"/>
    <property type="evidence" value="ECO:0007669"/>
    <property type="project" value="UniProtKB-SubCell"/>
</dbReference>
<comment type="similarity">
    <text evidence="4 14">Belongs to the cytochrome P450 family.</text>
</comment>
<protein>
    <recommendedName>
        <fullName evidence="18">Cytochrome P450</fullName>
    </recommendedName>
</protein>
<comment type="subcellular location">
    <subcellularLocation>
        <location evidence="2">Membrane</location>
    </subcellularLocation>
</comment>
<dbReference type="Proteomes" id="UP001383192">
    <property type="component" value="Unassembled WGS sequence"/>
</dbReference>
<organism evidence="16 17">
    <name type="scientific">Paramarasmius palmivorus</name>
    <dbReference type="NCBI Taxonomy" id="297713"/>
    <lineage>
        <taxon>Eukaryota</taxon>
        <taxon>Fungi</taxon>
        <taxon>Dikarya</taxon>
        <taxon>Basidiomycota</taxon>
        <taxon>Agaricomycotina</taxon>
        <taxon>Agaricomycetes</taxon>
        <taxon>Agaricomycetidae</taxon>
        <taxon>Agaricales</taxon>
        <taxon>Marasmiineae</taxon>
        <taxon>Marasmiaceae</taxon>
        <taxon>Paramarasmius</taxon>
    </lineage>
</organism>
<dbReference type="InterPro" id="IPR050121">
    <property type="entry name" value="Cytochrome_P450_monoxygenase"/>
</dbReference>
<dbReference type="EMBL" id="JAYKXP010000015">
    <property type="protein sequence ID" value="KAK7050041.1"/>
    <property type="molecule type" value="Genomic_DNA"/>
</dbReference>
<dbReference type="PRINTS" id="PR00465">
    <property type="entry name" value="EP450IV"/>
</dbReference>
<evidence type="ECO:0000256" key="8">
    <source>
        <dbReference type="ARBA" id="ARBA00022989"/>
    </source>
</evidence>
<dbReference type="GO" id="GO:0005506">
    <property type="term" value="F:iron ion binding"/>
    <property type="evidence" value="ECO:0007669"/>
    <property type="project" value="InterPro"/>
</dbReference>
<sequence length="451" mass="51101">MDPTSTYIFAFLVVLALLCAKWYSSDKLKRFPGPLLARWTRIYQAYYDNIVGGGWHSQLQRLHEEYGPVVRVAPNELHFADPNAYADIYSSPARFLKDPGFYRTFDLGTTPSVFSTHDPKEHSVTKSLLGSYFSRQNILKLEALVQERVDKLVSQLAENHQQTPADMNHAYHSVTLDLIILYLFRTKLDATSYPSFCHPVVLANEIAFTKMWTIKHLDFVRRLINAAPKWMGPLLSPPSKPLFETQNMIEKLVDKALQESHDYDPESDDLPNVFQTLVSNARVEGKLRQSKHVTKAWLVSQGVTLMGAGSDTTGNACIIGTRHVIKDERVRTKLQQELDEAWPDVKNLMPLERLEKLPYLTAVVKESLRLSHGVVSPMGRVVPEPGAVIAGHPIPPSTIVSITNTFVHKNADVFPDPERFYPERWLEDKDHVLDRYLVSFGKGPRACLGIK</sequence>
<evidence type="ECO:0000256" key="13">
    <source>
        <dbReference type="PIRSR" id="PIRSR602403-1"/>
    </source>
</evidence>
<keyword evidence="9 14" id="KW-0560">Oxidoreductase</keyword>